<dbReference type="EMBL" id="LDJG01000013">
    <property type="protein sequence ID" value="KRG57404.1"/>
    <property type="molecule type" value="Genomic_DNA"/>
</dbReference>
<keyword evidence="3" id="KW-1185">Reference proteome</keyword>
<gene>
    <name evidence="2" type="ORF">ABB22_09200</name>
</gene>
<evidence type="ECO:0000256" key="1">
    <source>
        <dbReference type="SAM" id="SignalP"/>
    </source>
</evidence>
<sequence length="125" mass="13324">MTRSLFTLCLLLAMPWSPARAQHLPLTARTDMPATPVAATEPAMRRDTAPLPAAEAPGFAPAGIGETTRSLLRLQAEGTQAGNALPMLGEAASRSYQRYLDSFKHPVPEYFDAALPTSGSGRSSR</sequence>
<keyword evidence="1" id="KW-0732">Signal</keyword>
<reference evidence="2 3" key="1">
    <citation type="submission" date="2015-05" db="EMBL/GenBank/DDBJ databases">
        <title>Genome sequencing and analysis of members of genus Stenotrophomonas.</title>
        <authorList>
            <person name="Patil P.P."/>
            <person name="Midha S."/>
            <person name="Patil P.B."/>
        </authorList>
    </citation>
    <scope>NUCLEOTIDE SEQUENCE [LARGE SCALE GENOMIC DNA]</scope>
    <source>
        <strain evidence="2 3">DSM 12575</strain>
    </source>
</reference>
<feature type="chain" id="PRO_5046815480" description="DUF3613 domain-containing protein" evidence="1">
    <location>
        <begin position="22"/>
        <end position="125"/>
    </location>
</feature>
<dbReference type="Pfam" id="PF12266">
    <property type="entry name" value="DUF3613"/>
    <property type="match status" value="1"/>
</dbReference>
<evidence type="ECO:0008006" key="4">
    <source>
        <dbReference type="Google" id="ProtNLM"/>
    </source>
</evidence>
<name>A0ABR5NJV7_9GAMM</name>
<comment type="caution">
    <text evidence="2">The sequence shown here is derived from an EMBL/GenBank/DDBJ whole genome shotgun (WGS) entry which is preliminary data.</text>
</comment>
<dbReference type="Proteomes" id="UP000050902">
    <property type="component" value="Unassembled WGS sequence"/>
</dbReference>
<dbReference type="InterPro" id="IPR022053">
    <property type="entry name" value="DUF3613"/>
</dbReference>
<proteinExistence type="predicted"/>
<protein>
    <recommendedName>
        <fullName evidence="4">DUF3613 domain-containing protein</fullName>
    </recommendedName>
</protein>
<organism evidence="2 3">
    <name type="scientific">Stenotrophomonas nitritireducens</name>
    <dbReference type="NCBI Taxonomy" id="83617"/>
    <lineage>
        <taxon>Bacteria</taxon>
        <taxon>Pseudomonadati</taxon>
        <taxon>Pseudomonadota</taxon>
        <taxon>Gammaproteobacteria</taxon>
        <taxon>Lysobacterales</taxon>
        <taxon>Lysobacteraceae</taxon>
        <taxon>Stenotrophomonas</taxon>
    </lineage>
</organism>
<evidence type="ECO:0000313" key="2">
    <source>
        <dbReference type="EMBL" id="KRG57404.1"/>
    </source>
</evidence>
<evidence type="ECO:0000313" key="3">
    <source>
        <dbReference type="Proteomes" id="UP000050902"/>
    </source>
</evidence>
<accession>A0ABR5NJV7</accession>
<feature type="signal peptide" evidence="1">
    <location>
        <begin position="1"/>
        <end position="21"/>
    </location>
</feature>
<dbReference type="RefSeq" id="WP_057505185.1">
    <property type="nucleotide sequence ID" value="NZ_LDJG01000013.1"/>
</dbReference>